<dbReference type="Proteomes" id="UP000271603">
    <property type="component" value="Chromosome"/>
</dbReference>
<accession>A0A3S4FTQ0</accession>
<evidence type="ECO:0000313" key="1">
    <source>
        <dbReference type="EMBL" id="VEA72338.1"/>
    </source>
</evidence>
<sequence>MIFARLADAGRRREGNLAEGIADTMQRLKRVLRGNMMRADLTQQQVERINQALLDAVGRIEAEVAADDNAEEKA</sequence>
<dbReference type="EMBL" id="LR134155">
    <property type="protein sequence ID" value="VEA72338.1"/>
    <property type="molecule type" value="Genomic_DNA"/>
</dbReference>
<evidence type="ECO:0000313" key="2">
    <source>
        <dbReference type="Proteomes" id="UP000271603"/>
    </source>
</evidence>
<proteinExistence type="predicted"/>
<dbReference type="AlphaFoldDB" id="A0A3S4FTQ0"/>
<organism evidence="1 2">
    <name type="scientific">Serratia rubidaea</name>
    <name type="common">Serratia marinorubra</name>
    <dbReference type="NCBI Taxonomy" id="61652"/>
    <lineage>
        <taxon>Bacteria</taxon>
        <taxon>Pseudomonadati</taxon>
        <taxon>Pseudomonadota</taxon>
        <taxon>Gammaproteobacteria</taxon>
        <taxon>Enterobacterales</taxon>
        <taxon>Yersiniaceae</taxon>
        <taxon>Serratia</taxon>
    </lineage>
</organism>
<protein>
    <submittedName>
        <fullName evidence="1">Uncharacterized protein</fullName>
    </submittedName>
</protein>
<name>A0A3S4FTQ0_SERRU</name>
<reference evidence="1 2" key="1">
    <citation type="submission" date="2018-12" db="EMBL/GenBank/DDBJ databases">
        <authorList>
            <consortium name="Pathogen Informatics"/>
        </authorList>
    </citation>
    <scope>NUCLEOTIDE SEQUENCE [LARGE SCALE GENOMIC DNA]</scope>
    <source>
        <strain evidence="1 2">NCTC9419</strain>
    </source>
</reference>
<gene>
    <name evidence="1" type="ORF">NCTC9419_03943</name>
</gene>